<dbReference type="Pfam" id="PF01321">
    <property type="entry name" value="Creatinase_N"/>
    <property type="match status" value="1"/>
</dbReference>
<protein>
    <submittedName>
        <fullName evidence="6">Xaa-Pro dipeptidase</fullName>
    </submittedName>
</protein>
<dbReference type="PANTHER" id="PTHR46112">
    <property type="entry name" value="AMINOPEPTIDASE"/>
    <property type="match status" value="1"/>
</dbReference>
<dbReference type="CDD" id="cd01092">
    <property type="entry name" value="APP-like"/>
    <property type="match status" value="1"/>
</dbReference>
<evidence type="ECO:0000259" key="4">
    <source>
        <dbReference type="Pfam" id="PF00557"/>
    </source>
</evidence>
<keyword evidence="7" id="KW-1185">Reference proteome</keyword>
<dbReference type="AlphaFoldDB" id="A0A1W1XA66"/>
<dbReference type="GO" id="GO:0016787">
    <property type="term" value="F:hydrolase activity"/>
    <property type="evidence" value="ECO:0007669"/>
    <property type="project" value="UniProtKB-KW"/>
</dbReference>
<dbReference type="SUPFAM" id="SSF53092">
    <property type="entry name" value="Creatinase/prolidase N-terminal domain"/>
    <property type="match status" value="1"/>
</dbReference>
<dbReference type="OrthoDB" id="9806388at2"/>
<comment type="similarity">
    <text evidence="3">Belongs to the peptidase M24B family.</text>
</comment>
<evidence type="ECO:0000313" key="7">
    <source>
        <dbReference type="Proteomes" id="UP000192468"/>
    </source>
</evidence>
<dbReference type="Proteomes" id="UP000192468">
    <property type="component" value="Unassembled WGS sequence"/>
</dbReference>
<dbReference type="PANTHER" id="PTHR46112:SF3">
    <property type="entry name" value="AMINOPEPTIDASE YPDF"/>
    <property type="match status" value="1"/>
</dbReference>
<reference evidence="6 7" key="1">
    <citation type="submission" date="2017-04" db="EMBL/GenBank/DDBJ databases">
        <authorList>
            <person name="Afonso C.L."/>
            <person name="Miller P.J."/>
            <person name="Scott M.A."/>
            <person name="Spackman E."/>
            <person name="Goraichik I."/>
            <person name="Dimitrov K.M."/>
            <person name="Suarez D.L."/>
            <person name="Swayne D.E."/>
        </authorList>
    </citation>
    <scope>NUCLEOTIDE SEQUENCE [LARGE SCALE GENOMIC DNA]</scope>
    <source>
        <strain evidence="6 7">DSM 12555</strain>
    </source>
</reference>
<dbReference type="InterPro" id="IPR000994">
    <property type="entry name" value="Pept_M24"/>
</dbReference>
<dbReference type="RefSeq" id="WP_084114456.1">
    <property type="nucleotide sequence ID" value="NZ_FWXH01000003.1"/>
</dbReference>
<dbReference type="Gene3D" id="3.40.350.10">
    <property type="entry name" value="Creatinase/prolidase N-terminal domain"/>
    <property type="match status" value="1"/>
</dbReference>
<gene>
    <name evidence="6" type="ORF">SAMN02745134_01068</name>
</gene>
<organism evidence="6 7">
    <name type="scientific">Clostridium acidisoli DSM 12555</name>
    <dbReference type="NCBI Taxonomy" id="1121291"/>
    <lineage>
        <taxon>Bacteria</taxon>
        <taxon>Bacillati</taxon>
        <taxon>Bacillota</taxon>
        <taxon>Clostridia</taxon>
        <taxon>Eubacteriales</taxon>
        <taxon>Clostridiaceae</taxon>
        <taxon>Clostridium</taxon>
    </lineage>
</organism>
<evidence type="ECO:0000256" key="2">
    <source>
        <dbReference type="ARBA" id="ARBA00022801"/>
    </source>
</evidence>
<evidence type="ECO:0000256" key="1">
    <source>
        <dbReference type="ARBA" id="ARBA00022723"/>
    </source>
</evidence>
<dbReference type="PROSITE" id="PS00491">
    <property type="entry name" value="PROLINE_PEPTIDASE"/>
    <property type="match status" value="1"/>
</dbReference>
<proteinExistence type="inferred from homology"/>
<keyword evidence="2" id="KW-0378">Hydrolase</keyword>
<dbReference type="Gene3D" id="3.90.230.10">
    <property type="entry name" value="Creatinase/methionine aminopeptidase superfamily"/>
    <property type="match status" value="1"/>
</dbReference>
<accession>A0A1W1XA66</accession>
<evidence type="ECO:0000256" key="3">
    <source>
        <dbReference type="RuleBase" id="RU000590"/>
    </source>
</evidence>
<evidence type="ECO:0000259" key="5">
    <source>
        <dbReference type="Pfam" id="PF01321"/>
    </source>
</evidence>
<name>A0A1W1XA66_9CLOT</name>
<dbReference type="SUPFAM" id="SSF55920">
    <property type="entry name" value="Creatinase/aminopeptidase"/>
    <property type="match status" value="1"/>
</dbReference>
<dbReference type="GO" id="GO:0046872">
    <property type="term" value="F:metal ion binding"/>
    <property type="evidence" value="ECO:0007669"/>
    <property type="project" value="UniProtKB-KW"/>
</dbReference>
<dbReference type="Pfam" id="PF00557">
    <property type="entry name" value="Peptidase_M24"/>
    <property type="match status" value="1"/>
</dbReference>
<dbReference type="InterPro" id="IPR036005">
    <property type="entry name" value="Creatinase/aminopeptidase-like"/>
</dbReference>
<dbReference type="InterPro" id="IPR029149">
    <property type="entry name" value="Creatin/AminoP/Spt16_N"/>
</dbReference>
<dbReference type="STRING" id="1121291.SAMN02745134_01068"/>
<dbReference type="EMBL" id="FWXH01000003">
    <property type="protein sequence ID" value="SMC20717.1"/>
    <property type="molecule type" value="Genomic_DNA"/>
</dbReference>
<keyword evidence="1 3" id="KW-0479">Metal-binding</keyword>
<feature type="domain" description="Peptidase M24" evidence="4">
    <location>
        <begin position="139"/>
        <end position="341"/>
    </location>
</feature>
<dbReference type="InterPro" id="IPR001131">
    <property type="entry name" value="Peptidase_M24B_aminopep-P_CS"/>
</dbReference>
<dbReference type="InterPro" id="IPR000587">
    <property type="entry name" value="Creatinase_N"/>
</dbReference>
<dbReference type="InterPro" id="IPR050659">
    <property type="entry name" value="Peptidase_M24B"/>
</dbReference>
<sequence length="357" mass="39961">MNEKRLQKILENMKNNNITQLIVTSPSSIYYLTGKWIESGERMCAIFINSKGLKKLIINELFPITEDVGFDIINFNDNENPIEKLLPFIDKESVLGVDKNWQASFLIKLMESIKTISIINGSFIIDETRMVKAADEIQLMEAASKVNDKAIEELIESIDKESTEINLAKRLGKIYQNLGTEQFSFEPLIAFGKNGAEPHHSTDSSVLKKGDSIIIDIGGKTNGYCSDMTRTVFFGEASERQKEVYNLVLEANLKGIQAVKPGVKFSDIDNAARSVIEQAGYGKYFTHRTGHNIGIDVHEPTDVSAVNHSEVKEGMIFSIEPGIYLPNEFGVRIEDLVLVTKDGCKVLNNYTKELKVL</sequence>
<feature type="domain" description="Creatinase N-terminal" evidence="5">
    <location>
        <begin position="5"/>
        <end position="131"/>
    </location>
</feature>
<evidence type="ECO:0000313" key="6">
    <source>
        <dbReference type="EMBL" id="SMC20717.1"/>
    </source>
</evidence>